<gene>
    <name evidence="8" type="ORF">K9B37_02320</name>
</gene>
<dbReference type="RefSeq" id="WP_224311164.1">
    <property type="nucleotide sequence ID" value="NZ_JAIRBM010000001.1"/>
</dbReference>
<evidence type="ECO:0000256" key="6">
    <source>
        <dbReference type="ARBA" id="ARBA00023136"/>
    </source>
</evidence>
<feature type="transmembrane region" description="Helical" evidence="7">
    <location>
        <begin position="146"/>
        <end position="179"/>
    </location>
</feature>
<feature type="transmembrane region" description="Helical" evidence="7">
    <location>
        <begin position="49"/>
        <end position="69"/>
    </location>
</feature>
<evidence type="ECO:0000313" key="9">
    <source>
        <dbReference type="Proteomes" id="UP000704176"/>
    </source>
</evidence>
<comment type="similarity">
    <text evidence="2">Belongs to the chromate ion transporter (CHR) (TC 2.A.51) family.</text>
</comment>
<dbReference type="PANTHER" id="PTHR43663">
    <property type="entry name" value="CHROMATE TRANSPORT PROTEIN-RELATED"/>
    <property type="match status" value="1"/>
</dbReference>
<name>A0ABS7VJB2_9HYPH</name>
<feature type="transmembrane region" description="Helical" evidence="7">
    <location>
        <begin position="81"/>
        <end position="103"/>
    </location>
</feature>
<evidence type="ECO:0000256" key="4">
    <source>
        <dbReference type="ARBA" id="ARBA00022692"/>
    </source>
</evidence>
<keyword evidence="3" id="KW-1003">Cell membrane</keyword>
<feature type="transmembrane region" description="Helical" evidence="7">
    <location>
        <begin position="12"/>
        <end position="34"/>
    </location>
</feature>
<dbReference type="Proteomes" id="UP000704176">
    <property type="component" value="Unassembled WGS sequence"/>
</dbReference>
<dbReference type="InterPro" id="IPR052518">
    <property type="entry name" value="CHR_Transporter"/>
</dbReference>
<keyword evidence="9" id="KW-1185">Reference proteome</keyword>
<evidence type="ECO:0000256" key="2">
    <source>
        <dbReference type="ARBA" id="ARBA00005262"/>
    </source>
</evidence>
<keyword evidence="4 7" id="KW-0812">Transmembrane</keyword>
<reference evidence="8 9" key="1">
    <citation type="submission" date="2021-09" db="EMBL/GenBank/DDBJ databases">
        <title>The complete genome sequence of a new microorganism.</title>
        <authorList>
            <person name="Zi Z."/>
        </authorList>
    </citation>
    <scope>NUCLEOTIDE SEQUENCE [LARGE SCALE GENOMIC DNA]</scope>
    <source>
        <strain evidence="8 9">WGZ8</strain>
    </source>
</reference>
<evidence type="ECO:0000313" key="8">
    <source>
        <dbReference type="EMBL" id="MBZ6075132.1"/>
    </source>
</evidence>
<comment type="subcellular location">
    <subcellularLocation>
        <location evidence="1">Cell membrane</location>
        <topology evidence="1">Multi-pass membrane protein</topology>
    </subcellularLocation>
</comment>
<dbReference type="InterPro" id="IPR003370">
    <property type="entry name" value="Chromate_transpt"/>
</dbReference>
<evidence type="ECO:0000256" key="7">
    <source>
        <dbReference type="SAM" id="Phobius"/>
    </source>
</evidence>
<dbReference type="EMBL" id="JAIRBM010000001">
    <property type="protein sequence ID" value="MBZ6075132.1"/>
    <property type="molecule type" value="Genomic_DNA"/>
</dbReference>
<organism evidence="8 9">
    <name type="scientific">Microvirga puerhi</name>
    <dbReference type="NCBI Taxonomy" id="2876078"/>
    <lineage>
        <taxon>Bacteria</taxon>
        <taxon>Pseudomonadati</taxon>
        <taxon>Pseudomonadota</taxon>
        <taxon>Alphaproteobacteria</taxon>
        <taxon>Hyphomicrobiales</taxon>
        <taxon>Methylobacteriaceae</taxon>
        <taxon>Microvirga</taxon>
    </lineage>
</organism>
<dbReference type="PANTHER" id="PTHR43663:SF1">
    <property type="entry name" value="CHROMATE TRANSPORTER"/>
    <property type="match status" value="1"/>
</dbReference>
<accession>A0ABS7VJB2</accession>
<evidence type="ECO:0000256" key="1">
    <source>
        <dbReference type="ARBA" id="ARBA00004651"/>
    </source>
</evidence>
<comment type="caution">
    <text evidence="8">The sequence shown here is derived from an EMBL/GenBank/DDBJ whole genome shotgun (WGS) entry which is preliminary data.</text>
</comment>
<evidence type="ECO:0000256" key="3">
    <source>
        <dbReference type="ARBA" id="ARBA00022475"/>
    </source>
</evidence>
<dbReference type="Pfam" id="PF02417">
    <property type="entry name" value="Chromate_transp"/>
    <property type="match status" value="1"/>
</dbReference>
<evidence type="ECO:0000256" key="5">
    <source>
        <dbReference type="ARBA" id="ARBA00022989"/>
    </source>
</evidence>
<protein>
    <submittedName>
        <fullName evidence="8">Chromate transporter</fullName>
    </submittedName>
</protein>
<keyword evidence="6 7" id="KW-0472">Membrane</keyword>
<feature type="transmembrane region" description="Helical" evidence="7">
    <location>
        <begin position="115"/>
        <end position="134"/>
    </location>
</feature>
<proteinExistence type="inferred from homology"/>
<sequence length="185" mass="19215">MNEIRASVPLLSIFLVFFRIGLFSFGGGLSGWIYRDVVTVRGWMSDADFLSGLALGQILPGANVTNLSIYIGQQLRGSTGALCALLGLLVGPFFAVIGLVTAYDRIVGLSWIQNAMSGAAAAAIGLLLIVAVKGAAQASRRASSLVILAATFVAVGLLQWPLVPVVLCLAPVSIGLAWLRVGSDA</sequence>
<keyword evidence="5 7" id="KW-1133">Transmembrane helix</keyword>